<evidence type="ECO:0000256" key="1">
    <source>
        <dbReference type="ARBA" id="ARBA00023172"/>
    </source>
</evidence>
<dbReference type="InterPro" id="IPR011010">
    <property type="entry name" value="DNA_brk_join_enz"/>
</dbReference>
<evidence type="ECO:0000313" key="3">
    <source>
        <dbReference type="EMBL" id="GAA2627393.1"/>
    </source>
</evidence>
<protein>
    <submittedName>
        <fullName evidence="3">Tyrosine recombinase XerC</fullName>
    </submittedName>
</protein>
<comment type="caution">
    <text evidence="3">The sequence shown here is derived from an EMBL/GenBank/DDBJ whole genome shotgun (WGS) entry which is preliminary data.</text>
</comment>
<dbReference type="PANTHER" id="PTHR30349:SF81">
    <property type="entry name" value="TYROSINE RECOMBINASE XERC"/>
    <property type="match status" value="1"/>
</dbReference>
<name>A0ABP6CSJ2_9ACTN</name>
<organism evidence="3 4">
    <name type="scientific">Actinomadura fulvescens</name>
    <dbReference type="NCBI Taxonomy" id="46160"/>
    <lineage>
        <taxon>Bacteria</taxon>
        <taxon>Bacillati</taxon>
        <taxon>Actinomycetota</taxon>
        <taxon>Actinomycetes</taxon>
        <taxon>Streptosporangiales</taxon>
        <taxon>Thermomonosporaceae</taxon>
        <taxon>Actinomadura</taxon>
    </lineage>
</organism>
<dbReference type="Proteomes" id="UP001501509">
    <property type="component" value="Unassembled WGS sequence"/>
</dbReference>
<dbReference type="Pfam" id="PF00589">
    <property type="entry name" value="Phage_integrase"/>
    <property type="match status" value="1"/>
</dbReference>
<dbReference type="PANTHER" id="PTHR30349">
    <property type="entry name" value="PHAGE INTEGRASE-RELATED"/>
    <property type="match status" value="1"/>
</dbReference>
<keyword evidence="1" id="KW-0233">DNA recombination</keyword>
<accession>A0ABP6CSJ2</accession>
<dbReference type="InterPro" id="IPR013762">
    <property type="entry name" value="Integrase-like_cat_sf"/>
</dbReference>
<keyword evidence="4" id="KW-1185">Reference proteome</keyword>
<evidence type="ECO:0000259" key="2">
    <source>
        <dbReference type="PROSITE" id="PS51898"/>
    </source>
</evidence>
<sequence length="358" mass="39904">MVLAVVRDLRVARAPATPEDLEALETDVLAGFVLARAAAGLADGTIAADVIHLEQVRAWFGRPLWEMEPGDADAYFGKVLRTAAKGTRLARSQAIRTFFLFLELRHKAEIHQMTGRVVECPIDEMNRPRGHQQAKLRIPPSAEQVTRLFTGWREELSSCRKFAPTARNYTACRLMADVGLRVNEARQLDLPDIKWDLGRFGKLHVRKGKGARGSGPRERMVPLINNAGGTLRWFVEDVWGQFGDDHTRPGVPLLLSERKNADGTSARIGDEAVRVALAQAATEHLPDWPDVITPHVLRHFCASQLYVSGMDLIAIQELLGHAWIATTMRYVHVTGTHVEDAWLAGQQRAATRLEGLRR</sequence>
<dbReference type="InterPro" id="IPR002104">
    <property type="entry name" value="Integrase_catalytic"/>
</dbReference>
<dbReference type="SUPFAM" id="SSF56349">
    <property type="entry name" value="DNA breaking-rejoining enzymes"/>
    <property type="match status" value="1"/>
</dbReference>
<dbReference type="InterPro" id="IPR050090">
    <property type="entry name" value="Tyrosine_recombinase_XerCD"/>
</dbReference>
<dbReference type="CDD" id="cd00397">
    <property type="entry name" value="DNA_BRE_C"/>
    <property type="match status" value="1"/>
</dbReference>
<feature type="domain" description="Tyr recombinase" evidence="2">
    <location>
        <begin position="135"/>
        <end position="343"/>
    </location>
</feature>
<dbReference type="PROSITE" id="PS51898">
    <property type="entry name" value="TYR_RECOMBINASE"/>
    <property type="match status" value="1"/>
</dbReference>
<dbReference type="EMBL" id="BAAATD010000013">
    <property type="protein sequence ID" value="GAA2627393.1"/>
    <property type="molecule type" value="Genomic_DNA"/>
</dbReference>
<evidence type="ECO:0000313" key="4">
    <source>
        <dbReference type="Proteomes" id="UP001501509"/>
    </source>
</evidence>
<gene>
    <name evidence="3" type="primary">xerC_2</name>
    <name evidence="3" type="ORF">GCM10010411_75640</name>
</gene>
<proteinExistence type="predicted"/>
<dbReference type="Gene3D" id="1.10.443.10">
    <property type="entry name" value="Intergrase catalytic core"/>
    <property type="match status" value="1"/>
</dbReference>
<reference evidence="4" key="1">
    <citation type="journal article" date="2019" name="Int. J. Syst. Evol. Microbiol.">
        <title>The Global Catalogue of Microorganisms (GCM) 10K type strain sequencing project: providing services to taxonomists for standard genome sequencing and annotation.</title>
        <authorList>
            <consortium name="The Broad Institute Genomics Platform"/>
            <consortium name="The Broad Institute Genome Sequencing Center for Infectious Disease"/>
            <person name="Wu L."/>
            <person name="Ma J."/>
        </authorList>
    </citation>
    <scope>NUCLEOTIDE SEQUENCE [LARGE SCALE GENOMIC DNA]</scope>
    <source>
        <strain evidence="4">JCM 6833</strain>
    </source>
</reference>